<dbReference type="EMBL" id="BAAATE010000087">
    <property type="protein sequence ID" value="GAA2702770.1"/>
    <property type="molecule type" value="Genomic_DNA"/>
</dbReference>
<evidence type="ECO:0000313" key="2">
    <source>
        <dbReference type="Proteomes" id="UP001501666"/>
    </source>
</evidence>
<dbReference type="Proteomes" id="UP001501666">
    <property type="component" value="Unassembled WGS sequence"/>
</dbReference>
<dbReference type="RefSeq" id="WP_346158322.1">
    <property type="nucleotide sequence ID" value="NZ_BAAATE010000087.1"/>
</dbReference>
<gene>
    <name evidence="1" type="ORF">GCM10010412_100930</name>
</gene>
<keyword evidence="2" id="KW-1185">Reference proteome</keyword>
<reference evidence="1 2" key="1">
    <citation type="journal article" date="2019" name="Int. J. Syst. Evol. Microbiol.">
        <title>The Global Catalogue of Microorganisms (GCM) 10K type strain sequencing project: providing services to taxonomists for standard genome sequencing and annotation.</title>
        <authorList>
            <consortium name="The Broad Institute Genomics Platform"/>
            <consortium name="The Broad Institute Genome Sequencing Center for Infectious Disease"/>
            <person name="Wu L."/>
            <person name="Ma J."/>
        </authorList>
    </citation>
    <scope>NUCLEOTIDE SEQUENCE [LARGE SCALE GENOMIC DNA]</scope>
    <source>
        <strain evidence="1 2">JCM 6835</strain>
    </source>
</reference>
<accession>A0ABN3THQ7</accession>
<protein>
    <submittedName>
        <fullName evidence="1">Uncharacterized protein</fullName>
    </submittedName>
</protein>
<organism evidence="1 2">
    <name type="scientific">Nonomuraea recticatena</name>
    <dbReference type="NCBI Taxonomy" id="46178"/>
    <lineage>
        <taxon>Bacteria</taxon>
        <taxon>Bacillati</taxon>
        <taxon>Actinomycetota</taxon>
        <taxon>Actinomycetes</taxon>
        <taxon>Streptosporangiales</taxon>
        <taxon>Streptosporangiaceae</taxon>
        <taxon>Nonomuraea</taxon>
    </lineage>
</organism>
<proteinExistence type="predicted"/>
<sequence length="179" mass="19517">MTTSAGAPDCGRCHDTGRYTWTGIPRLDITPELLHQMAAVYGDHQQGATEDAAMRAGLAAVLELALKPATVEHLCTCKRGHQAAAGQQEQEEQPKQVVPGLDADVALRQLMPVARALYCSFESHQLPADTPYRVQRQATYEERVGFMLAGVDPKVVETLAAVWRQEQERYAAFAAGAAR</sequence>
<name>A0ABN3THQ7_9ACTN</name>
<evidence type="ECO:0000313" key="1">
    <source>
        <dbReference type="EMBL" id="GAA2702770.1"/>
    </source>
</evidence>
<comment type="caution">
    <text evidence="1">The sequence shown here is derived from an EMBL/GenBank/DDBJ whole genome shotgun (WGS) entry which is preliminary data.</text>
</comment>